<gene>
    <name evidence="10" type="ORF">LCGC14_0436200</name>
</gene>
<protein>
    <recommendedName>
        <fullName evidence="2">histidine kinase</fullName>
        <ecNumber evidence="2">2.7.13.3</ecNumber>
    </recommendedName>
</protein>
<keyword evidence="4" id="KW-0808">Transferase</keyword>
<dbReference type="EC" id="2.7.13.3" evidence="2"/>
<dbReference type="GO" id="GO:0000156">
    <property type="term" value="F:phosphorelay response regulator activity"/>
    <property type="evidence" value="ECO:0007669"/>
    <property type="project" value="TreeGrafter"/>
</dbReference>
<comment type="catalytic activity">
    <reaction evidence="1">
        <text>ATP + protein L-histidine = ADP + protein N-phospho-L-histidine.</text>
        <dbReference type="EC" id="2.7.13.3"/>
    </reaction>
</comment>
<dbReference type="GO" id="GO:0030295">
    <property type="term" value="F:protein kinase activator activity"/>
    <property type="evidence" value="ECO:0007669"/>
    <property type="project" value="TreeGrafter"/>
</dbReference>
<dbReference type="InterPro" id="IPR036097">
    <property type="entry name" value="HisK_dim/P_sf"/>
</dbReference>
<evidence type="ECO:0000256" key="6">
    <source>
        <dbReference type="ARBA" id="ARBA00022777"/>
    </source>
</evidence>
<evidence type="ECO:0000256" key="2">
    <source>
        <dbReference type="ARBA" id="ARBA00012438"/>
    </source>
</evidence>
<organism evidence="10">
    <name type="scientific">marine sediment metagenome</name>
    <dbReference type="NCBI Taxonomy" id="412755"/>
    <lineage>
        <taxon>unclassified sequences</taxon>
        <taxon>metagenomes</taxon>
        <taxon>ecological metagenomes</taxon>
    </lineage>
</organism>
<dbReference type="InterPro" id="IPR004358">
    <property type="entry name" value="Sig_transdc_His_kin-like_C"/>
</dbReference>
<reference evidence="10" key="1">
    <citation type="journal article" date="2015" name="Nature">
        <title>Complex archaea that bridge the gap between prokaryotes and eukaryotes.</title>
        <authorList>
            <person name="Spang A."/>
            <person name="Saw J.H."/>
            <person name="Jorgensen S.L."/>
            <person name="Zaremba-Niedzwiedzka K."/>
            <person name="Martijn J."/>
            <person name="Lind A.E."/>
            <person name="van Eijk R."/>
            <person name="Schleper C."/>
            <person name="Guy L."/>
            <person name="Ettema T.J."/>
        </authorList>
    </citation>
    <scope>NUCLEOTIDE SEQUENCE</scope>
</reference>
<dbReference type="GO" id="GO:0005524">
    <property type="term" value="F:ATP binding"/>
    <property type="evidence" value="ECO:0007669"/>
    <property type="project" value="UniProtKB-KW"/>
</dbReference>
<name>A0A0F9ST18_9ZZZZ</name>
<keyword evidence="8" id="KW-0902">Two-component regulatory system</keyword>
<dbReference type="InterPro" id="IPR005467">
    <property type="entry name" value="His_kinase_dom"/>
</dbReference>
<dbReference type="Gene3D" id="1.10.287.130">
    <property type="match status" value="1"/>
</dbReference>
<dbReference type="PRINTS" id="PR00344">
    <property type="entry name" value="BCTRLSENSOR"/>
</dbReference>
<evidence type="ECO:0000256" key="3">
    <source>
        <dbReference type="ARBA" id="ARBA00022553"/>
    </source>
</evidence>
<dbReference type="InterPro" id="IPR003661">
    <property type="entry name" value="HisK_dim/P_dom"/>
</dbReference>
<keyword evidence="6" id="KW-0418">Kinase</keyword>
<keyword evidence="7" id="KW-0067">ATP-binding</keyword>
<dbReference type="Pfam" id="PF00512">
    <property type="entry name" value="HisKA"/>
    <property type="match status" value="1"/>
</dbReference>
<comment type="caution">
    <text evidence="10">The sequence shown here is derived from an EMBL/GenBank/DDBJ whole genome shotgun (WGS) entry which is preliminary data.</text>
</comment>
<keyword evidence="3" id="KW-0597">Phosphoprotein</keyword>
<accession>A0A0F9ST18</accession>
<evidence type="ECO:0000313" key="10">
    <source>
        <dbReference type="EMBL" id="KKN69939.1"/>
    </source>
</evidence>
<evidence type="ECO:0000256" key="8">
    <source>
        <dbReference type="ARBA" id="ARBA00023012"/>
    </source>
</evidence>
<dbReference type="GO" id="GO:0007234">
    <property type="term" value="P:osmosensory signaling via phosphorelay pathway"/>
    <property type="evidence" value="ECO:0007669"/>
    <property type="project" value="TreeGrafter"/>
</dbReference>
<dbReference type="InterPro" id="IPR050351">
    <property type="entry name" value="BphY/WalK/GraS-like"/>
</dbReference>
<dbReference type="PROSITE" id="PS50109">
    <property type="entry name" value="HIS_KIN"/>
    <property type="match status" value="1"/>
</dbReference>
<evidence type="ECO:0000256" key="1">
    <source>
        <dbReference type="ARBA" id="ARBA00000085"/>
    </source>
</evidence>
<dbReference type="InterPro" id="IPR003594">
    <property type="entry name" value="HATPase_dom"/>
</dbReference>
<dbReference type="EMBL" id="LAZR01000415">
    <property type="protein sequence ID" value="KKN69939.1"/>
    <property type="molecule type" value="Genomic_DNA"/>
</dbReference>
<evidence type="ECO:0000256" key="7">
    <source>
        <dbReference type="ARBA" id="ARBA00022840"/>
    </source>
</evidence>
<sequence>MPNVESYIEGVSLIDEQQLTTSLDNDIQTSLESIAELVLNIFDTTALSIVANLPQRIIELYKFGSKITVAKEQLPNDVFSESIIESNPKIFRVISPIILPSGLKFGWFIFDRSSDSLLTEKEQSILNSLQKNFVNQLVQRKKQLEKINSSKFHSTIFEQNKEDEIEKDHLLKKLQKVSDELDEFTSIASHDLKSPLNAIKRLLEWIYDDCKDLLPQEHLENFQLVLSRANRMQVLLEDLLSYSRINSCDSTRANISLESIYQDVEQILEVPQTVTVDIHANNEVLDIPLIPFKTVFQNLISNAIKHNNKEHPVIDISLIRSNQYYIIEIKDNGPGIDPKYFSLIFKLFQTLQSRDDVEGSGIGLCIANKLIINYSGKIEVASDGKLGSTFTIYWPKF</sequence>
<dbReference type="InterPro" id="IPR036890">
    <property type="entry name" value="HATPase_C_sf"/>
</dbReference>
<evidence type="ECO:0000259" key="9">
    <source>
        <dbReference type="PROSITE" id="PS50109"/>
    </source>
</evidence>
<proteinExistence type="predicted"/>
<dbReference type="GO" id="GO:0000155">
    <property type="term" value="F:phosphorelay sensor kinase activity"/>
    <property type="evidence" value="ECO:0007669"/>
    <property type="project" value="InterPro"/>
</dbReference>
<dbReference type="SUPFAM" id="SSF47384">
    <property type="entry name" value="Homodimeric domain of signal transducing histidine kinase"/>
    <property type="match status" value="1"/>
</dbReference>
<keyword evidence="5" id="KW-0547">Nucleotide-binding</keyword>
<evidence type="ECO:0000256" key="5">
    <source>
        <dbReference type="ARBA" id="ARBA00022741"/>
    </source>
</evidence>
<dbReference type="PANTHER" id="PTHR42878:SF7">
    <property type="entry name" value="SENSOR HISTIDINE KINASE GLRK"/>
    <property type="match status" value="1"/>
</dbReference>
<dbReference type="AlphaFoldDB" id="A0A0F9ST18"/>
<evidence type="ECO:0000256" key="4">
    <source>
        <dbReference type="ARBA" id="ARBA00022679"/>
    </source>
</evidence>
<dbReference type="PANTHER" id="PTHR42878">
    <property type="entry name" value="TWO-COMPONENT HISTIDINE KINASE"/>
    <property type="match status" value="1"/>
</dbReference>
<dbReference type="SMART" id="SM00387">
    <property type="entry name" value="HATPase_c"/>
    <property type="match status" value="1"/>
</dbReference>
<dbReference type="SMART" id="SM00388">
    <property type="entry name" value="HisKA"/>
    <property type="match status" value="1"/>
</dbReference>
<dbReference type="CDD" id="cd00082">
    <property type="entry name" value="HisKA"/>
    <property type="match status" value="1"/>
</dbReference>
<dbReference type="Gene3D" id="3.30.565.10">
    <property type="entry name" value="Histidine kinase-like ATPase, C-terminal domain"/>
    <property type="match status" value="1"/>
</dbReference>
<feature type="domain" description="Histidine kinase" evidence="9">
    <location>
        <begin position="187"/>
        <end position="397"/>
    </location>
</feature>
<dbReference type="SUPFAM" id="SSF55874">
    <property type="entry name" value="ATPase domain of HSP90 chaperone/DNA topoisomerase II/histidine kinase"/>
    <property type="match status" value="1"/>
</dbReference>
<dbReference type="Pfam" id="PF02518">
    <property type="entry name" value="HATPase_c"/>
    <property type="match status" value="1"/>
</dbReference>